<dbReference type="Gene3D" id="3.40.430.10">
    <property type="entry name" value="Dihydrofolate Reductase, subunit A"/>
    <property type="match status" value="2"/>
</dbReference>
<dbReference type="Pfam" id="PF00383">
    <property type="entry name" value="dCMP_cyt_deam_1"/>
    <property type="match status" value="1"/>
</dbReference>
<feature type="binding site" evidence="15">
    <location>
        <position position="79"/>
    </location>
    <ligand>
        <name>Zn(2+)</name>
        <dbReference type="ChEBI" id="CHEBI:29105"/>
        <note>catalytic</note>
    </ligand>
</feature>
<evidence type="ECO:0000256" key="1">
    <source>
        <dbReference type="ARBA" id="ARBA00002151"/>
    </source>
</evidence>
<dbReference type="InterPro" id="IPR004794">
    <property type="entry name" value="Eubact_RibD"/>
</dbReference>
<feature type="binding site" evidence="14">
    <location>
        <position position="149"/>
    </location>
    <ligand>
        <name>NADP(+)</name>
        <dbReference type="ChEBI" id="CHEBI:58349"/>
    </ligand>
</feature>
<dbReference type="EMBL" id="VKKU01000002">
    <property type="protein sequence ID" value="TSB01919.1"/>
    <property type="molecule type" value="Genomic_DNA"/>
</dbReference>
<evidence type="ECO:0000256" key="10">
    <source>
        <dbReference type="ARBA" id="ARBA00022857"/>
    </source>
</evidence>
<protein>
    <recommendedName>
        <fullName evidence="8">Riboflavin biosynthesis protein RibD</fullName>
        <ecNumber evidence="7">1.1.1.193</ecNumber>
        <ecNumber evidence="6">3.5.4.26</ecNumber>
    </recommendedName>
</protein>
<sequence>MAAALALAERGVGQTGNNPSVGCIIVRDDVIIGRGWTQNGGRPHAEAMALQQAGSAAAGATIYVTLEPCAHQSERGPACAQLVRDARPAKVIGAINDPDARTAGQGFALLAEAGIAIEVGVMASEARRQLAGFFSRLERARPFVTLKMATSLDGQIALANGQSRWITGEYARAHAHVERARCDAILVGAGTVRIDAPRLDVRIAGLESRSPRKIMLGSGDAPQGWEVLRSLDDLGQLGCNTLLVEGGAKTASAFLRAGLVDRLLLYRAPILIGAGTACLGDIGLGNLDAAHGRWQISLSRRLGKDSIEVYDALI</sequence>
<organism evidence="17 18">
    <name type="scientific">Sphingorhabdus contaminans</name>
    <dbReference type="NCBI Taxonomy" id="1343899"/>
    <lineage>
        <taxon>Bacteria</taxon>
        <taxon>Pseudomonadati</taxon>
        <taxon>Pseudomonadota</taxon>
        <taxon>Alphaproteobacteria</taxon>
        <taxon>Sphingomonadales</taxon>
        <taxon>Sphingomonadaceae</taxon>
        <taxon>Sphingorhabdus</taxon>
    </lineage>
</organism>
<evidence type="ECO:0000256" key="8">
    <source>
        <dbReference type="ARBA" id="ARBA00019930"/>
    </source>
</evidence>
<evidence type="ECO:0000256" key="11">
    <source>
        <dbReference type="ARBA" id="ARBA00023002"/>
    </source>
</evidence>
<gene>
    <name evidence="17" type="primary">ribD</name>
    <name evidence="17" type="ORF">FOM92_12225</name>
</gene>
<evidence type="ECO:0000256" key="12">
    <source>
        <dbReference type="ARBA" id="ARBA00023268"/>
    </source>
</evidence>
<dbReference type="SUPFAM" id="SSF53597">
    <property type="entry name" value="Dihydrofolate reductase-like"/>
    <property type="match status" value="1"/>
</dbReference>
<evidence type="ECO:0000256" key="4">
    <source>
        <dbReference type="ARBA" id="ARBA00005259"/>
    </source>
</evidence>
<comment type="cofactor">
    <cofactor evidence="15">
        <name>Zn(2+)</name>
        <dbReference type="ChEBI" id="CHEBI:29105"/>
    </cofactor>
    <text evidence="15">Binds 1 zinc ion.</text>
</comment>
<dbReference type="PROSITE" id="PS51747">
    <property type="entry name" value="CYT_DCMP_DEAMINASES_2"/>
    <property type="match status" value="1"/>
</dbReference>
<evidence type="ECO:0000256" key="5">
    <source>
        <dbReference type="ARBA" id="ARBA00007417"/>
    </source>
</evidence>
<dbReference type="Proteomes" id="UP000320160">
    <property type="component" value="Unassembled WGS sequence"/>
</dbReference>
<feature type="binding site" evidence="14">
    <location>
        <position position="195"/>
    </location>
    <ligand>
        <name>NADP(+)</name>
        <dbReference type="ChEBI" id="CHEBI:58349"/>
    </ligand>
</feature>
<dbReference type="SUPFAM" id="SSF53927">
    <property type="entry name" value="Cytidine deaminase-like"/>
    <property type="match status" value="1"/>
</dbReference>
<accession>A0A553WB45</accession>
<feature type="active site" description="Proton donor" evidence="13">
    <location>
        <position position="46"/>
    </location>
</feature>
<feature type="binding site" evidence="15">
    <location>
        <position position="69"/>
    </location>
    <ligand>
        <name>Zn(2+)</name>
        <dbReference type="ChEBI" id="CHEBI:29105"/>
        <note>catalytic</note>
    </ligand>
</feature>
<evidence type="ECO:0000313" key="17">
    <source>
        <dbReference type="EMBL" id="TSB01919.1"/>
    </source>
</evidence>
<evidence type="ECO:0000256" key="9">
    <source>
        <dbReference type="ARBA" id="ARBA00022619"/>
    </source>
</evidence>
<evidence type="ECO:0000256" key="3">
    <source>
        <dbReference type="ARBA" id="ARBA00004910"/>
    </source>
</evidence>
<evidence type="ECO:0000259" key="16">
    <source>
        <dbReference type="PROSITE" id="PS51747"/>
    </source>
</evidence>
<keyword evidence="15" id="KW-0479">Metal-binding</keyword>
<dbReference type="InterPro" id="IPR002125">
    <property type="entry name" value="CMP_dCMP_dom"/>
</dbReference>
<feature type="binding site" evidence="14">
    <location>
        <position position="191"/>
    </location>
    <ligand>
        <name>NADP(+)</name>
        <dbReference type="ChEBI" id="CHEBI:58349"/>
    </ligand>
</feature>
<dbReference type="UniPathway" id="UPA00275">
    <property type="reaction ID" value="UER00401"/>
</dbReference>
<evidence type="ECO:0000256" key="6">
    <source>
        <dbReference type="ARBA" id="ARBA00012766"/>
    </source>
</evidence>
<dbReference type="InterPro" id="IPR016193">
    <property type="entry name" value="Cytidine_deaminase-like"/>
</dbReference>
<proteinExistence type="inferred from homology"/>
<keyword evidence="15" id="KW-0862">Zinc</keyword>
<comment type="similarity">
    <text evidence="5">In the C-terminal section; belongs to the HTP reductase family.</text>
</comment>
<reference evidence="17 18" key="1">
    <citation type="submission" date="2019-07" db="EMBL/GenBank/DDBJ databases">
        <authorList>
            <person name="Park M."/>
        </authorList>
    </citation>
    <scope>NUCLEOTIDE SEQUENCE [LARGE SCALE GENOMIC DNA]</scope>
    <source>
        <strain evidence="17 18">KCTC32445</strain>
    </source>
</reference>
<keyword evidence="11 17" id="KW-0560">Oxidoreductase</keyword>
<feature type="binding site" evidence="14">
    <location>
        <position position="199"/>
    </location>
    <ligand>
        <name>NADP(+)</name>
        <dbReference type="ChEBI" id="CHEBI:58349"/>
    </ligand>
</feature>
<comment type="pathway">
    <text evidence="2">Cofactor biosynthesis; riboflavin biosynthesis; 5-amino-6-(D-ribitylamino)uracil from GTP: step 2/4.</text>
</comment>
<feature type="binding site" evidence="15">
    <location>
        <position position="44"/>
    </location>
    <ligand>
        <name>Zn(2+)</name>
        <dbReference type="ChEBI" id="CHEBI:29105"/>
        <note>catalytic</note>
    </ligand>
</feature>
<evidence type="ECO:0000256" key="14">
    <source>
        <dbReference type="PIRSR" id="PIRSR006769-2"/>
    </source>
</evidence>
<dbReference type="PIRSF" id="PIRSF006769">
    <property type="entry name" value="RibD"/>
    <property type="match status" value="1"/>
</dbReference>
<comment type="caution">
    <text evidence="17">The sequence shown here is derived from an EMBL/GenBank/DDBJ whole genome shotgun (WGS) entry which is preliminary data.</text>
</comment>
<dbReference type="Gene3D" id="3.40.140.10">
    <property type="entry name" value="Cytidine Deaminase, domain 2"/>
    <property type="match status" value="1"/>
</dbReference>
<dbReference type="GO" id="GO:0008703">
    <property type="term" value="F:5-amino-6-(5-phosphoribosylamino)uracil reductase activity"/>
    <property type="evidence" value="ECO:0007669"/>
    <property type="project" value="UniProtKB-EC"/>
</dbReference>
<dbReference type="AlphaFoldDB" id="A0A553WB45"/>
<feature type="binding site" evidence="14">
    <location>
        <position position="202"/>
    </location>
    <ligand>
        <name>substrate</name>
    </ligand>
</feature>
<name>A0A553WB45_9SPHN</name>
<dbReference type="GO" id="GO:0009231">
    <property type="term" value="P:riboflavin biosynthetic process"/>
    <property type="evidence" value="ECO:0007669"/>
    <property type="project" value="UniProtKB-UniPathway"/>
</dbReference>
<dbReference type="EC" id="3.5.4.26" evidence="6"/>
<feature type="domain" description="CMP/dCMP-type deaminase" evidence="16">
    <location>
        <begin position="1"/>
        <end position="110"/>
    </location>
</feature>
<dbReference type="InterPro" id="IPR024072">
    <property type="entry name" value="DHFR-like_dom_sf"/>
</dbReference>
<dbReference type="Pfam" id="PF01872">
    <property type="entry name" value="RibD_C"/>
    <property type="match status" value="1"/>
</dbReference>
<comment type="function">
    <text evidence="1">Converts 2,5-diamino-6-(ribosylamino)-4(3h)-pyrimidinone 5'-phosphate into 5-amino-6-(ribosylamino)-2,4(1h,3h)-pyrimidinedione 5'-phosphate.</text>
</comment>
<dbReference type="GO" id="GO:0008835">
    <property type="term" value="F:diaminohydroxyphosphoribosylaminopyrimidine deaminase activity"/>
    <property type="evidence" value="ECO:0007669"/>
    <property type="project" value="UniProtKB-EC"/>
</dbReference>
<keyword evidence="10 14" id="KW-0521">NADP</keyword>
<evidence type="ECO:0000256" key="13">
    <source>
        <dbReference type="PIRSR" id="PIRSR006769-1"/>
    </source>
</evidence>
<dbReference type="PANTHER" id="PTHR38011:SF7">
    <property type="entry name" value="2,5-DIAMINO-6-RIBOSYLAMINO-4(3H)-PYRIMIDINONE 5'-PHOSPHATE REDUCTASE"/>
    <property type="match status" value="1"/>
</dbReference>
<keyword evidence="12" id="KW-0511">Multifunctional enzyme</keyword>
<evidence type="ECO:0000256" key="2">
    <source>
        <dbReference type="ARBA" id="ARBA00004882"/>
    </source>
</evidence>
<dbReference type="PANTHER" id="PTHR38011">
    <property type="entry name" value="DIHYDROFOLATE REDUCTASE FAMILY PROTEIN (AFU_ORTHOLOGUE AFUA_8G06820)"/>
    <property type="match status" value="1"/>
</dbReference>
<dbReference type="GO" id="GO:0046872">
    <property type="term" value="F:metal ion binding"/>
    <property type="evidence" value="ECO:0007669"/>
    <property type="project" value="UniProtKB-KW"/>
</dbReference>
<feature type="binding site" evidence="14">
    <location>
        <position position="179"/>
    </location>
    <ligand>
        <name>substrate</name>
    </ligand>
</feature>
<dbReference type="EC" id="1.1.1.193" evidence="7"/>
<evidence type="ECO:0000313" key="18">
    <source>
        <dbReference type="Proteomes" id="UP000320160"/>
    </source>
</evidence>
<comment type="similarity">
    <text evidence="4">In the N-terminal section; belongs to the cytidine and deoxycytidylate deaminase family.</text>
</comment>
<feature type="binding site" evidence="14">
    <location>
        <position position="165"/>
    </location>
    <ligand>
        <name>NADP(+)</name>
        <dbReference type="ChEBI" id="CHEBI:58349"/>
    </ligand>
</feature>
<evidence type="ECO:0000256" key="15">
    <source>
        <dbReference type="PIRSR" id="PIRSR006769-3"/>
    </source>
</evidence>
<keyword evidence="18" id="KW-1185">Reference proteome</keyword>
<keyword evidence="9" id="KW-0686">Riboflavin biosynthesis</keyword>
<feature type="binding site" evidence="14">
    <location>
        <begin position="247"/>
        <end position="253"/>
    </location>
    <ligand>
        <name>NADP(+)</name>
        <dbReference type="ChEBI" id="CHEBI:58349"/>
    </ligand>
</feature>
<feature type="binding site" evidence="14">
    <location>
        <position position="218"/>
    </location>
    <ligand>
        <name>NADP(+)</name>
        <dbReference type="ChEBI" id="CHEBI:58349"/>
    </ligand>
</feature>
<feature type="binding site" evidence="14">
    <location>
        <position position="163"/>
    </location>
    <ligand>
        <name>substrate</name>
    </ligand>
</feature>
<evidence type="ECO:0000256" key="7">
    <source>
        <dbReference type="ARBA" id="ARBA00013173"/>
    </source>
</evidence>
<comment type="pathway">
    <text evidence="3">Cofactor biosynthesis; riboflavin biosynthesis; 5-amino-6-(D-ribitylamino)uracil from GTP: step 3/4.</text>
</comment>
<feature type="binding site" evidence="14">
    <location>
        <position position="245"/>
    </location>
    <ligand>
        <name>substrate</name>
    </ligand>
</feature>
<dbReference type="NCBIfam" id="TIGR00326">
    <property type="entry name" value="eubact_ribD"/>
    <property type="match status" value="1"/>
</dbReference>
<dbReference type="OrthoDB" id="9800865at2"/>
<dbReference type="InterPro" id="IPR002734">
    <property type="entry name" value="RibDG_C"/>
</dbReference>
<dbReference type="InterPro" id="IPR050765">
    <property type="entry name" value="Riboflavin_Biosynth_HTPR"/>
</dbReference>
<keyword evidence="17" id="KW-0378">Hydrolase</keyword>